<dbReference type="InterPro" id="IPR008979">
    <property type="entry name" value="Galactose-bd-like_sf"/>
</dbReference>
<sequence>MSEQQTGRGVRARSVRTVVVAAVAGAAVVVTTMLAVSGAVPGEVAGADGANAPLAAVGGVGPGPTAVCGFPDVGPISADGRQAEELGGLSVVVPDVAPPGDRLLVDFVVRDGTAYVLSFDRESTYRVDRYDLADGSDDGGFDVELRLVEGAESFGVGDFEVDDDGNVYLLDTLMGRRDLVRLDRDGEQVWTATLPESDQTEGRLLDLYGTVLWQEPGGEPVIGVHEGPSGLHEVAADGTVQPMSDAFPGGIVGQTDDGSVVLVHDEDGPDGHAVDVVGRTVDGAATFGLGATSGGGGLGHGGQRAPGDVTAVTSGPGGHGLLVAEKGTGLEWFDTSGVRLGIWPAARGDLDQDVTFEVEAGVVRADDATYVLAGTQAGTSLVRISDDRLAYQLRAPVKYNAGTESMLSGMGVGLGLETGVELGYFAAGTDPHVALSVDDAWSASADRYAVRYQVRGDPRVRGPVVTDWREVPLPSQGGQVPLMLPDARPGVYEVDAHLVDAATGEALSGDCLRYTVGAQGVDLGFDAMADGAGWGGASALRGVQLAAALGFGSHRVQLDFAKIVPDPAAEPDAAALDWSSLPHAGVLAEDGTAPADPFTELREAGELARELGVVLVVQVGSGGSEKTAVEAGTWEGWVREIVAEFARSAPEITDWEPWNEPNATGFDDGADYVRDVAVPFAAAARAADPDARVIGGNSLGFALDWWEQAVAAGACDTMDVVGIHPYTGLNRSWEEEGFSLPGHELEALRDTLAACGDLPLWDTETGWWSDGVVNFWSGGSDVARKLLWYRLEGIDEWTYFFSEGGWGETGNSWSAVQHDGYVKPLGAAAAATSALLDGFTELELRDPPAPGTYAVDGTGPDGTLLALWTDDLATSLTLASPDGDVTVEVVDQYGDRRALDVPAGGVEVPVGGAPTFVVAPAGTSLTARATREFGPDLLEGRPVTATSTHEADGAADASVVTSGTFDVRDPWHSGLLADGSTDEAPALTVETDGPVEIDRIAVATAGIRCCTAGLRDYTVEVRDEAGDWSVVAEQAAQLYDRVVLFDVEPVTATAVRVSVPMTTERDVPVLALNYSGVLGGPHPSFMDLETASDYQVAISAIRAWGPVG</sequence>
<name>A0ABS7ZF10_9MICO</name>
<evidence type="ECO:0008006" key="4">
    <source>
        <dbReference type="Google" id="ProtNLM"/>
    </source>
</evidence>
<dbReference type="RefSeq" id="WP_225564642.1">
    <property type="nucleotide sequence ID" value="NZ_JAIXCQ010000003.1"/>
</dbReference>
<dbReference type="Gene3D" id="3.20.20.80">
    <property type="entry name" value="Glycosidases"/>
    <property type="match status" value="1"/>
</dbReference>
<accession>A0ABS7ZF10</accession>
<evidence type="ECO:0000256" key="1">
    <source>
        <dbReference type="SAM" id="Phobius"/>
    </source>
</evidence>
<evidence type="ECO:0000313" key="2">
    <source>
        <dbReference type="EMBL" id="MCA5892881.1"/>
    </source>
</evidence>
<keyword evidence="3" id="KW-1185">Reference proteome</keyword>
<proteinExistence type="predicted"/>
<dbReference type="SUPFAM" id="SSF51445">
    <property type="entry name" value="(Trans)glycosidases"/>
    <property type="match status" value="1"/>
</dbReference>
<comment type="caution">
    <text evidence="2">The sequence shown here is derived from an EMBL/GenBank/DDBJ whole genome shotgun (WGS) entry which is preliminary data.</text>
</comment>
<gene>
    <name evidence="2" type="ORF">LEP48_05865</name>
</gene>
<keyword evidence="1" id="KW-1133">Transmembrane helix</keyword>
<protein>
    <recommendedName>
        <fullName evidence="4">F5/8 type C domain-containing protein</fullName>
    </recommendedName>
</protein>
<feature type="transmembrane region" description="Helical" evidence="1">
    <location>
        <begin position="18"/>
        <end position="40"/>
    </location>
</feature>
<dbReference type="EMBL" id="JAIXCQ010000003">
    <property type="protein sequence ID" value="MCA5892881.1"/>
    <property type="molecule type" value="Genomic_DNA"/>
</dbReference>
<dbReference type="SUPFAM" id="SSF49785">
    <property type="entry name" value="Galactose-binding domain-like"/>
    <property type="match status" value="1"/>
</dbReference>
<dbReference type="Proteomes" id="UP001319870">
    <property type="component" value="Unassembled WGS sequence"/>
</dbReference>
<keyword evidence="1" id="KW-0472">Membrane</keyword>
<dbReference type="Gene3D" id="2.60.120.260">
    <property type="entry name" value="Galactose-binding domain-like"/>
    <property type="match status" value="1"/>
</dbReference>
<dbReference type="InterPro" id="IPR017853">
    <property type="entry name" value="GH"/>
</dbReference>
<organism evidence="2 3">
    <name type="scientific">Isoptericola luteus</name>
    <dbReference type="NCBI Taxonomy" id="2879484"/>
    <lineage>
        <taxon>Bacteria</taxon>
        <taxon>Bacillati</taxon>
        <taxon>Actinomycetota</taxon>
        <taxon>Actinomycetes</taxon>
        <taxon>Micrococcales</taxon>
        <taxon>Promicromonosporaceae</taxon>
        <taxon>Isoptericola</taxon>
    </lineage>
</organism>
<evidence type="ECO:0000313" key="3">
    <source>
        <dbReference type="Proteomes" id="UP001319870"/>
    </source>
</evidence>
<reference evidence="2 3" key="1">
    <citation type="submission" date="2021-09" db="EMBL/GenBank/DDBJ databases">
        <title>Isoptericola luteus sp. nov., a novel bacterium isolated from Harbin, the capital city of Heilongjiang province.</title>
        <authorList>
            <person name="Li J."/>
        </authorList>
    </citation>
    <scope>NUCLEOTIDE SEQUENCE [LARGE SCALE GENOMIC DNA]</scope>
    <source>
        <strain evidence="2 3">NEAU-Y5</strain>
    </source>
</reference>
<keyword evidence="1" id="KW-0812">Transmembrane</keyword>